<sequence length="70" mass="8212">MTKTGLTLTLCTVRLFLLPNLTFTFPKFIKGDLCYYLYIGVTRISRFASLWKCFHGLNKGQQRGFVEQEW</sequence>
<evidence type="ECO:0000256" key="1">
    <source>
        <dbReference type="SAM" id="SignalP"/>
    </source>
</evidence>
<dbReference type="AlphaFoldDB" id="A0AAV1JDI7"/>
<keyword evidence="3" id="KW-1185">Reference proteome</keyword>
<organism evidence="2 3">
    <name type="scientific">Leptosia nina</name>
    <dbReference type="NCBI Taxonomy" id="320188"/>
    <lineage>
        <taxon>Eukaryota</taxon>
        <taxon>Metazoa</taxon>
        <taxon>Ecdysozoa</taxon>
        <taxon>Arthropoda</taxon>
        <taxon>Hexapoda</taxon>
        <taxon>Insecta</taxon>
        <taxon>Pterygota</taxon>
        <taxon>Neoptera</taxon>
        <taxon>Endopterygota</taxon>
        <taxon>Lepidoptera</taxon>
        <taxon>Glossata</taxon>
        <taxon>Ditrysia</taxon>
        <taxon>Papilionoidea</taxon>
        <taxon>Pieridae</taxon>
        <taxon>Pierinae</taxon>
        <taxon>Leptosia</taxon>
    </lineage>
</organism>
<proteinExistence type="predicted"/>
<accession>A0AAV1JDI7</accession>
<feature type="chain" id="PRO_5043909143" description="Secreted protein" evidence="1">
    <location>
        <begin position="25"/>
        <end position="70"/>
    </location>
</feature>
<evidence type="ECO:0000313" key="3">
    <source>
        <dbReference type="Proteomes" id="UP001497472"/>
    </source>
</evidence>
<name>A0AAV1JDI7_9NEOP</name>
<dbReference type="EMBL" id="CAVLEF010000008">
    <property type="protein sequence ID" value="CAK1546568.1"/>
    <property type="molecule type" value="Genomic_DNA"/>
</dbReference>
<protein>
    <recommendedName>
        <fullName evidence="4">Secreted protein</fullName>
    </recommendedName>
</protein>
<keyword evidence="1" id="KW-0732">Signal</keyword>
<gene>
    <name evidence="2" type="ORF">LNINA_LOCUS6129</name>
</gene>
<dbReference type="Proteomes" id="UP001497472">
    <property type="component" value="Unassembled WGS sequence"/>
</dbReference>
<evidence type="ECO:0000313" key="2">
    <source>
        <dbReference type="EMBL" id="CAK1546568.1"/>
    </source>
</evidence>
<evidence type="ECO:0008006" key="4">
    <source>
        <dbReference type="Google" id="ProtNLM"/>
    </source>
</evidence>
<feature type="signal peptide" evidence="1">
    <location>
        <begin position="1"/>
        <end position="24"/>
    </location>
</feature>
<comment type="caution">
    <text evidence="2">The sequence shown here is derived from an EMBL/GenBank/DDBJ whole genome shotgun (WGS) entry which is preliminary data.</text>
</comment>
<reference evidence="2 3" key="1">
    <citation type="submission" date="2023-11" db="EMBL/GenBank/DDBJ databases">
        <authorList>
            <person name="Okamura Y."/>
        </authorList>
    </citation>
    <scope>NUCLEOTIDE SEQUENCE [LARGE SCALE GENOMIC DNA]</scope>
</reference>